<dbReference type="Proteomes" id="UP001418222">
    <property type="component" value="Unassembled WGS sequence"/>
</dbReference>
<accession>A0AAP0GBY0</accession>
<sequence>MEISSSISSLSSTASLSSFSLTYLHPIHSWTPHLTNPSSPPTNTPAVEFWYEDDGGEDPAPAAAERFSGIFLEECRLCKRRLGAGLDAYICAGEEAAFCAEDCREEWMEMTASISEEKRRRRVAALMNNALYSTVTVVEPEMHGAKLCRSDQGALVVG</sequence>
<evidence type="ECO:0000313" key="7">
    <source>
        <dbReference type="EMBL" id="KAK8950860.1"/>
    </source>
</evidence>
<organism evidence="7 8">
    <name type="scientific">Platanthera zijinensis</name>
    <dbReference type="NCBI Taxonomy" id="2320716"/>
    <lineage>
        <taxon>Eukaryota</taxon>
        <taxon>Viridiplantae</taxon>
        <taxon>Streptophyta</taxon>
        <taxon>Embryophyta</taxon>
        <taxon>Tracheophyta</taxon>
        <taxon>Spermatophyta</taxon>
        <taxon>Magnoliopsida</taxon>
        <taxon>Liliopsida</taxon>
        <taxon>Asparagales</taxon>
        <taxon>Orchidaceae</taxon>
        <taxon>Orchidoideae</taxon>
        <taxon>Orchideae</taxon>
        <taxon>Orchidinae</taxon>
        <taxon>Platanthera</taxon>
    </lineage>
</organism>
<evidence type="ECO:0000256" key="1">
    <source>
        <dbReference type="ARBA" id="ARBA00004496"/>
    </source>
</evidence>
<proteinExistence type="inferred from homology"/>
<comment type="subcellular location">
    <subcellularLocation>
        <location evidence="1">Cytoplasm</location>
    </subcellularLocation>
</comment>
<keyword evidence="8" id="KW-1185">Reference proteome</keyword>
<evidence type="ECO:0000256" key="4">
    <source>
        <dbReference type="ARBA" id="ARBA00022723"/>
    </source>
</evidence>
<comment type="caution">
    <text evidence="7">The sequence shown here is derived from an EMBL/GenBank/DDBJ whole genome shotgun (WGS) entry which is preliminary data.</text>
</comment>
<evidence type="ECO:0000256" key="2">
    <source>
        <dbReference type="ARBA" id="ARBA00009374"/>
    </source>
</evidence>
<comment type="similarity">
    <text evidence="2">Belongs to the FLZ family.</text>
</comment>
<dbReference type="GO" id="GO:0046872">
    <property type="term" value="F:metal ion binding"/>
    <property type="evidence" value="ECO:0007669"/>
    <property type="project" value="UniProtKB-KW"/>
</dbReference>
<dbReference type="AlphaFoldDB" id="A0AAP0GBY0"/>
<dbReference type="GO" id="GO:0005737">
    <property type="term" value="C:cytoplasm"/>
    <property type="evidence" value="ECO:0007669"/>
    <property type="project" value="UniProtKB-SubCell"/>
</dbReference>
<keyword evidence="4" id="KW-0479">Metal-binding</keyword>
<gene>
    <name evidence="7" type="ORF">KSP39_PZI004414</name>
</gene>
<dbReference type="PROSITE" id="PS51795">
    <property type="entry name" value="ZF_FLZ"/>
    <property type="match status" value="1"/>
</dbReference>
<evidence type="ECO:0000259" key="6">
    <source>
        <dbReference type="PROSITE" id="PS51795"/>
    </source>
</evidence>
<evidence type="ECO:0000313" key="8">
    <source>
        <dbReference type="Proteomes" id="UP001418222"/>
    </source>
</evidence>
<dbReference type="PANTHER" id="PTHR33059:SF4">
    <property type="entry name" value="FCS-LIKE ZINC FINGER 5"/>
    <property type="match status" value="1"/>
</dbReference>
<reference evidence="7 8" key="1">
    <citation type="journal article" date="2022" name="Nat. Plants">
        <title>Genomes of leafy and leafless Platanthera orchids illuminate the evolution of mycoheterotrophy.</title>
        <authorList>
            <person name="Li M.H."/>
            <person name="Liu K.W."/>
            <person name="Li Z."/>
            <person name="Lu H.C."/>
            <person name="Ye Q.L."/>
            <person name="Zhang D."/>
            <person name="Wang J.Y."/>
            <person name="Li Y.F."/>
            <person name="Zhong Z.M."/>
            <person name="Liu X."/>
            <person name="Yu X."/>
            <person name="Liu D.K."/>
            <person name="Tu X.D."/>
            <person name="Liu B."/>
            <person name="Hao Y."/>
            <person name="Liao X.Y."/>
            <person name="Jiang Y.T."/>
            <person name="Sun W.H."/>
            <person name="Chen J."/>
            <person name="Chen Y.Q."/>
            <person name="Ai Y."/>
            <person name="Zhai J.W."/>
            <person name="Wu S.S."/>
            <person name="Zhou Z."/>
            <person name="Hsiao Y.Y."/>
            <person name="Wu W.L."/>
            <person name="Chen Y.Y."/>
            <person name="Lin Y.F."/>
            <person name="Hsu J.L."/>
            <person name="Li C.Y."/>
            <person name="Wang Z.W."/>
            <person name="Zhao X."/>
            <person name="Zhong W.Y."/>
            <person name="Ma X.K."/>
            <person name="Ma L."/>
            <person name="Huang J."/>
            <person name="Chen G.Z."/>
            <person name="Huang M.Z."/>
            <person name="Huang L."/>
            <person name="Peng D.H."/>
            <person name="Luo Y.B."/>
            <person name="Zou S.Q."/>
            <person name="Chen S.P."/>
            <person name="Lan S."/>
            <person name="Tsai W.C."/>
            <person name="Van de Peer Y."/>
            <person name="Liu Z.J."/>
        </authorList>
    </citation>
    <scope>NUCLEOTIDE SEQUENCE [LARGE SCALE GENOMIC DNA]</scope>
    <source>
        <strain evidence="7">Lor287</strain>
    </source>
</reference>
<dbReference type="EMBL" id="JBBWWQ010000003">
    <property type="protein sequence ID" value="KAK8950860.1"/>
    <property type="molecule type" value="Genomic_DNA"/>
</dbReference>
<name>A0AAP0GBY0_9ASPA</name>
<dbReference type="PANTHER" id="PTHR33059">
    <property type="entry name" value="FCS-LIKE ZINC FINGER 5"/>
    <property type="match status" value="1"/>
</dbReference>
<dbReference type="Pfam" id="PF04570">
    <property type="entry name" value="zf-FLZ"/>
    <property type="match status" value="1"/>
</dbReference>
<keyword evidence="3" id="KW-0963">Cytoplasm</keyword>
<feature type="domain" description="FLZ-type" evidence="6">
    <location>
        <begin position="70"/>
        <end position="115"/>
    </location>
</feature>
<dbReference type="InterPro" id="IPR007650">
    <property type="entry name" value="Zf-FLZ_dom"/>
</dbReference>
<evidence type="ECO:0000256" key="3">
    <source>
        <dbReference type="ARBA" id="ARBA00022490"/>
    </source>
</evidence>
<feature type="zinc finger region" description="FLZ-type" evidence="5">
    <location>
        <begin position="70"/>
        <end position="115"/>
    </location>
</feature>
<evidence type="ECO:0000256" key="5">
    <source>
        <dbReference type="PROSITE-ProRule" id="PRU01131"/>
    </source>
</evidence>
<protein>
    <recommendedName>
        <fullName evidence="6">FLZ-type domain-containing protein</fullName>
    </recommendedName>
</protein>